<organism evidence="1 2">
    <name type="scientific">Toxocara canis</name>
    <name type="common">Canine roundworm</name>
    <dbReference type="NCBI Taxonomy" id="6265"/>
    <lineage>
        <taxon>Eukaryota</taxon>
        <taxon>Metazoa</taxon>
        <taxon>Ecdysozoa</taxon>
        <taxon>Nematoda</taxon>
        <taxon>Chromadorea</taxon>
        <taxon>Rhabditida</taxon>
        <taxon>Spirurina</taxon>
        <taxon>Ascaridomorpha</taxon>
        <taxon>Ascaridoidea</taxon>
        <taxon>Toxocaridae</taxon>
        <taxon>Toxocara</taxon>
    </lineage>
</organism>
<protein>
    <submittedName>
        <fullName evidence="1">Uncharacterized protein</fullName>
    </submittedName>
</protein>
<reference evidence="1 2" key="1">
    <citation type="submission" date="2014-11" db="EMBL/GenBank/DDBJ databases">
        <title>Genetic blueprint of the zoonotic pathogen Toxocara canis.</title>
        <authorList>
            <person name="Zhu X.-Q."/>
            <person name="Korhonen P.K."/>
            <person name="Cai H."/>
            <person name="Young N.D."/>
            <person name="Nejsum P."/>
            <person name="von Samson-Himmelstjerna G."/>
            <person name="Boag P.R."/>
            <person name="Tan P."/>
            <person name="Li Q."/>
            <person name="Min J."/>
            <person name="Yang Y."/>
            <person name="Wang X."/>
            <person name="Fang X."/>
            <person name="Hall R.S."/>
            <person name="Hofmann A."/>
            <person name="Sternberg P.W."/>
            <person name="Jex A.R."/>
            <person name="Gasser R.B."/>
        </authorList>
    </citation>
    <scope>NUCLEOTIDE SEQUENCE [LARGE SCALE GENOMIC DNA]</scope>
    <source>
        <strain evidence="1">PN_DK_2014</strain>
    </source>
</reference>
<dbReference type="Proteomes" id="UP000031036">
    <property type="component" value="Unassembled WGS sequence"/>
</dbReference>
<dbReference type="EMBL" id="JPKZ01001543">
    <property type="protein sequence ID" value="KHN81339.1"/>
    <property type="molecule type" value="Genomic_DNA"/>
</dbReference>
<dbReference type="AlphaFoldDB" id="A0A0B2VIY9"/>
<comment type="caution">
    <text evidence="1">The sequence shown here is derived from an EMBL/GenBank/DDBJ whole genome shotgun (WGS) entry which is preliminary data.</text>
</comment>
<proteinExistence type="predicted"/>
<accession>A0A0B2VIY9</accession>
<feature type="non-terminal residue" evidence="1">
    <location>
        <position position="115"/>
    </location>
</feature>
<sequence length="115" mass="13043">RIECGQSPRDTCNLLLLSVFRLSTAKQFRKARLSREHLLGRRNGEGKTERGTRRQLYRSVISGCICNGKVKAVEGCRRKEILKLGAVNSFTNSGFCFKVSCQLKPLPVLRRTNYP</sequence>
<feature type="non-terminal residue" evidence="1">
    <location>
        <position position="1"/>
    </location>
</feature>
<keyword evidence="2" id="KW-1185">Reference proteome</keyword>
<evidence type="ECO:0000313" key="2">
    <source>
        <dbReference type="Proteomes" id="UP000031036"/>
    </source>
</evidence>
<evidence type="ECO:0000313" key="1">
    <source>
        <dbReference type="EMBL" id="KHN81339.1"/>
    </source>
</evidence>
<name>A0A0B2VIY9_TOXCA</name>
<gene>
    <name evidence="1" type="ORF">Tcan_01036</name>
</gene>